<sequence>MQLIRQLEKRLNYTFKNHELLEEALTHKSYHKPYNNERLEFLGDAVLDIVVGEFLFLKFRNKKEGVLSKMRASLVNEESFCRLANALNLGDCLYMSESENNNGGRSKPSILSNAFEALMAVIYLESGLDCVKSVFYPLMESNFDINETLLKDYKSSLQELTQEIFGVTPTYSLVSESGPDHNKTFTMQVFINEKPYATASGNSKKNAQQEAARITLEKLESKK</sequence>
<dbReference type="GO" id="GO:0005737">
    <property type="term" value="C:cytoplasm"/>
    <property type="evidence" value="ECO:0007669"/>
    <property type="project" value="UniProtKB-SubCell"/>
</dbReference>
<dbReference type="Pfam" id="PF00035">
    <property type="entry name" value="dsrm"/>
    <property type="match status" value="1"/>
</dbReference>
<dbReference type="CDD" id="cd10845">
    <property type="entry name" value="DSRM_RNAse_III_family"/>
    <property type="match status" value="1"/>
</dbReference>
<evidence type="ECO:0000256" key="10">
    <source>
        <dbReference type="ARBA" id="ARBA00022723"/>
    </source>
</evidence>
<comment type="subcellular location">
    <subcellularLocation>
        <location evidence="2 15">Cytoplasm</location>
    </subcellularLocation>
</comment>
<comment type="catalytic activity">
    <reaction evidence="1 15">
        <text>Endonucleolytic cleavage to 5'-phosphomonoester.</text>
        <dbReference type="EC" id="3.1.26.3"/>
    </reaction>
</comment>
<dbReference type="Proteomes" id="UP000477070">
    <property type="component" value="Unassembled WGS sequence"/>
</dbReference>
<dbReference type="EC" id="3.1.26.3" evidence="15"/>
<dbReference type="PROSITE" id="PS00517">
    <property type="entry name" value="RNASE_3_1"/>
    <property type="match status" value="1"/>
</dbReference>
<dbReference type="InterPro" id="IPR011907">
    <property type="entry name" value="RNase_III"/>
</dbReference>
<dbReference type="Gene3D" id="3.30.160.20">
    <property type="match status" value="1"/>
</dbReference>
<accession>A0A347VI72</accession>
<evidence type="ECO:0000256" key="12">
    <source>
        <dbReference type="ARBA" id="ARBA00022801"/>
    </source>
</evidence>
<evidence type="ECO:0000313" key="18">
    <source>
        <dbReference type="EMBL" id="MWV69094.1"/>
    </source>
</evidence>
<dbReference type="CDD" id="cd00593">
    <property type="entry name" value="RIBOc"/>
    <property type="match status" value="1"/>
</dbReference>
<evidence type="ECO:0000313" key="20">
    <source>
        <dbReference type="Proteomes" id="UP000029714"/>
    </source>
</evidence>
<dbReference type="OrthoDB" id="9805026at2"/>
<dbReference type="InterPro" id="IPR000999">
    <property type="entry name" value="RNase_III_dom"/>
</dbReference>
<dbReference type="PROSITE" id="PS50142">
    <property type="entry name" value="RNASE_3_2"/>
    <property type="match status" value="1"/>
</dbReference>
<dbReference type="FunFam" id="3.30.160.20:FF:000003">
    <property type="entry name" value="Ribonuclease 3"/>
    <property type="match status" value="1"/>
</dbReference>
<dbReference type="AlphaFoldDB" id="A0A347VI72"/>
<keyword evidence="14 15" id="KW-0694">RNA-binding</keyword>
<keyword evidence="10 15" id="KW-0479">Metal-binding</keyword>
<dbReference type="GO" id="GO:0006397">
    <property type="term" value="P:mRNA processing"/>
    <property type="evidence" value="ECO:0007669"/>
    <property type="project" value="UniProtKB-UniRule"/>
</dbReference>
<dbReference type="GO" id="GO:0003725">
    <property type="term" value="F:double-stranded RNA binding"/>
    <property type="evidence" value="ECO:0007669"/>
    <property type="project" value="TreeGrafter"/>
</dbReference>
<dbReference type="HAMAP" id="MF_00104">
    <property type="entry name" value="RNase_III"/>
    <property type="match status" value="1"/>
</dbReference>
<feature type="domain" description="RNase III" evidence="17">
    <location>
        <begin position="4"/>
        <end position="127"/>
    </location>
</feature>
<keyword evidence="5 15" id="KW-0963">Cytoplasm</keyword>
<feature type="binding site" evidence="15">
    <location>
        <position position="116"/>
    </location>
    <ligand>
        <name>Mg(2+)</name>
        <dbReference type="ChEBI" id="CHEBI:18420"/>
    </ligand>
</feature>
<evidence type="ECO:0000313" key="21">
    <source>
        <dbReference type="Proteomes" id="UP000477070"/>
    </source>
</evidence>
<keyword evidence="12 15" id="KW-0378">Hydrolase</keyword>
<reference evidence="19 20" key="1">
    <citation type="journal article" date="2014" name="Genome Announc.">
        <title>Draft genome sequences of eight enterohepatic helicobacter species isolated from both laboratory and wild rodents.</title>
        <authorList>
            <person name="Sheh A."/>
            <person name="Shen Z."/>
            <person name="Fox J.G."/>
        </authorList>
    </citation>
    <scope>NUCLEOTIDE SEQUENCE [LARGE SCALE GENOMIC DNA]</scope>
    <source>
        <strain evidence="19 20">MIT 97-6194</strain>
    </source>
</reference>
<dbReference type="PANTHER" id="PTHR11207:SF0">
    <property type="entry name" value="RIBONUCLEASE 3"/>
    <property type="match status" value="1"/>
</dbReference>
<dbReference type="PANTHER" id="PTHR11207">
    <property type="entry name" value="RIBONUCLEASE III"/>
    <property type="match status" value="1"/>
</dbReference>
<reference evidence="19" key="3">
    <citation type="submission" date="2018-04" db="EMBL/GenBank/DDBJ databases">
        <authorList>
            <person name="Sheh A."/>
            <person name="Shen Z."/>
            <person name="Mannion A.J."/>
            <person name="Fox J.G."/>
        </authorList>
    </citation>
    <scope>NUCLEOTIDE SEQUENCE</scope>
    <source>
        <strain evidence="19">MIT 97-6194</strain>
    </source>
</reference>
<evidence type="ECO:0000256" key="7">
    <source>
        <dbReference type="ARBA" id="ARBA00022664"/>
    </source>
</evidence>
<dbReference type="FunFam" id="1.10.1520.10:FF:000001">
    <property type="entry name" value="Ribonuclease 3"/>
    <property type="match status" value="1"/>
</dbReference>
<feature type="active site" evidence="15">
    <location>
        <position position="44"/>
    </location>
</feature>
<dbReference type="Gene3D" id="1.10.1520.10">
    <property type="entry name" value="Ribonuclease III domain"/>
    <property type="match status" value="1"/>
</dbReference>
<evidence type="ECO:0000259" key="17">
    <source>
        <dbReference type="PROSITE" id="PS50142"/>
    </source>
</evidence>
<keyword evidence="11 15" id="KW-0255">Endonuclease</keyword>
<comment type="subunit">
    <text evidence="4 15">Homodimer.</text>
</comment>
<keyword evidence="15" id="KW-0699">rRNA-binding</keyword>
<keyword evidence="20" id="KW-1185">Reference proteome</keyword>
<comment type="cofactor">
    <cofactor evidence="15">
        <name>Mg(2+)</name>
        <dbReference type="ChEBI" id="CHEBI:18420"/>
    </cofactor>
</comment>
<dbReference type="SMART" id="SM00358">
    <property type="entry name" value="DSRM"/>
    <property type="match status" value="1"/>
</dbReference>
<comment type="function">
    <text evidence="15">Digests double-stranded RNA. Involved in the processing of primary rRNA transcript to yield the immediate precursors to the large and small rRNAs (23S and 16S). Processes some mRNAs, and tRNAs when they are encoded in the rRNA operon. Processes pre-crRNA and tracrRNA of type II CRISPR loci if present in the organism.</text>
</comment>
<evidence type="ECO:0000256" key="2">
    <source>
        <dbReference type="ARBA" id="ARBA00004496"/>
    </source>
</evidence>
<dbReference type="GO" id="GO:0008033">
    <property type="term" value="P:tRNA processing"/>
    <property type="evidence" value="ECO:0007669"/>
    <property type="project" value="UniProtKB-KW"/>
</dbReference>
<dbReference type="GO" id="GO:0006364">
    <property type="term" value="P:rRNA processing"/>
    <property type="evidence" value="ECO:0007669"/>
    <property type="project" value="UniProtKB-UniRule"/>
</dbReference>
<dbReference type="GO" id="GO:0042802">
    <property type="term" value="F:identical protein binding"/>
    <property type="evidence" value="ECO:0007669"/>
    <property type="project" value="UniProtKB-ARBA"/>
</dbReference>
<evidence type="ECO:0000256" key="6">
    <source>
        <dbReference type="ARBA" id="ARBA00022552"/>
    </source>
</evidence>
<evidence type="ECO:0000256" key="8">
    <source>
        <dbReference type="ARBA" id="ARBA00022694"/>
    </source>
</evidence>
<reference evidence="18 21" key="4">
    <citation type="submission" date="2019-12" db="EMBL/GenBank/DDBJ databases">
        <title>Multi-Generational Helicobacter saguini Isolates.</title>
        <authorList>
            <person name="Mannion A."/>
            <person name="Shen Z."/>
            <person name="Fox J.G."/>
        </authorList>
    </citation>
    <scope>NUCLEOTIDE SEQUENCE [LARGE SCALE GENOMIC DNA]</scope>
    <source>
        <strain evidence="18">16-048</strain>
        <strain evidence="21">16-048 (F4)</strain>
    </source>
</reference>
<keyword evidence="7 15" id="KW-0507">mRNA processing</keyword>
<dbReference type="STRING" id="1548018.LS64_10585"/>
<keyword evidence="9 15" id="KW-0540">Nuclease</keyword>
<comment type="similarity">
    <text evidence="3">Belongs to the ribonuclease III family.</text>
</comment>
<evidence type="ECO:0000256" key="9">
    <source>
        <dbReference type="ARBA" id="ARBA00022722"/>
    </source>
</evidence>
<evidence type="ECO:0000256" key="1">
    <source>
        <dbReference type="ARBA" id="ARBA00000109"/>
    </source>
</evidence>
<comment type="caution">
    <text evidence="19">The sequence shown here is derived from an EMBL/GenBank/DDBJ whole genome shotgun (WGS) entry which is preliminary data.</text>
</comment>
<evidence type="ECO:0000259" key="16">
    <source>
        <dbReference type="PROSITE" id="PS50137"/>
    </source>
</evidence>
<feature type="binding site" evidence="15">
    <location>
        <position position="40"/>
    </location>
    <ligand>
        <name>Mg(2+)</name>
        <dbReference type="ChEBI" id="CHEBI:18420"/>
    </ligand>
</feature>
<keyword evidence="8 15" id="KW-0819">tRNA processing</keyword>
<dbReference type="EMBL" id="JRMP02000011">
    <property type="protein sequence ID" value="TLD93988.1"/>
    <property type="molecule type" value="Genomic_DNA"/>
</dbReference>
<dbReference type="GO" id="GO:0046872">
    <property type="term" value="F:metal ion binding"/>
    <property type="evidence" value="ECO:0007669"/>
    <property type="project" value="UniProtKB-KW"/>
</dbReference>
<dbReference type="Pfam" id="PF14622">
    <property type="entry name" value="Ribonucleas_3_3"/>
    <property type="match status" value="1"/>
</dbReference>
<feature type="active site" evidence="15">
    <location>
        <position position="116"/>
    </location>
</feature>
<evidence type="ECO:0000256" key="5">
    <source>
        <dbReference type="ARBA" id="ARBA00022490"/>
    </source>
</evidence>
<dbReference type="SUPFAM" id="SSF69065">
    <property type="entry name" value="RNase III domain-like"/>
    <property type="match status" value="1"/>
</dbReference>
<reference evidence="19 20" key="2">
    <citation type="journal article" date="2016" name="Infect. Immun.">
        <title>Helicobacter saguini, a Novel Helicobacter Isolated from Cotton-Top Tamarins with Ulcerative Colitis, Has Proinflammatory Properties and Induces Typhlocolitis and Dysplasia in Gnotobiotic IL-10-/- Mice.</title>
        <authorList>
            <person name="Shen Z."/>
            <person name="Mannion A."/>
            <person name="Whary M.T."/>
            <person name="Muthupalani S."/>
            <person name="Sheh A."/>
            <person name="Feng Y."/>
            <person name="Gong G."/>
            <person name="Vandamme P."/>
            <person name="Holcombe H.R."/>
            <person name="Paster B.J."/>
            <person name="Fox J.G."/>
        </authorList>
    </citation>
    <scope>NUCLEOTIDE SEQUENCE [LARGE SCALE GENOMIC DNA]</scope>
    <source>
        <strain evidence="19 20">MIT 97-6194</strain>
    </source>
</reference>
<dbReference type="PROSITE" id="PS50137">
    <property type="entry name" value="DS_RBD"/>
    <property type="match status" value="1"/>
</dbReference>
<dbReference type="Proteomes" id="UP000029714">
    <property type="component" value="Unassembled WGS sequence"/>
</dbReference>
<name>A0A347VI72_9HELI</name>
<evidence type="ECO:0000256" key="13">
    <source>
        <dbReference type="ARBA" id="ARBA00022842"/>
    </source>
</evidence>
<dbReference type="GO" id="GO:0004525">
    <property type="term" value="F:ribonuclease III activity"/>
    <property type="evidence" value="ECO:0007669"/>
    <property type="project" value="UniProtKB-UniRule"/>
</dbReference>
<evidence type="ECO:0000256" key="14">
    <source>
        <dbReference type="ARBA" id="ARBA00022884"/>
    </source>
</evidence>
<evidence type="ECO:0000256" key="3">
    <source>
        <dbReference type="ARBA" id="ARBA00010183"/>
    </source>
</evidence>
<organism evidence="19 20">
    <name type="scientific">Helicobacter saguini</name>
    <dbReference type="NCBI Taxonomy" id="1548018"/>
    <lineage>
        <taxon>Bacteria</taxon>
        <taxon>Pseudomonadati</taxon>
        <taxon>Campylobacterota</taxon>
        <taxon>Epsilonproteobacteria</taxon>
        <taxon>Campylobacterales</taxon>
        <taxon>Helicobacteraceae</taxon>
        <taxon>Helicobacter</taxon>
    </lineage>
</organism>
<dbReference type="SUPFAM" id="SSF54768">
    <property type="entry name" value="dsRNA-binding domain-like"/>
    <property type="match status" value="1"/>
</dbReference>
<evidence type="ECO:0000313" key="19">
    <source>
        <dbReference type="EMBL" id="TLD93988.1"/>
    </source>
</evidence>
<dbReference type="GO" id="GO:0019843">
    <property type="term" value="F:rRNA binding"/>
    <property type="evidence" value="ECO:0007669"/>
    <property type="project" value="UniProtKB-KW"/>
</dbReference>
<feature type="domain" description="DRBM" evidence="16">
    <location>
        <begin position="152"/>
        <end position="221"/>
    </location>
</feature>
<dbReference type="NCBIfam" id="TIGR02191">
    <property type="entry name" value="RNaseIII"/>
    <property type="match status" value="1"/>
</dbReference>
<dbReference type="GO" id="GO:0010468">
    <property type="term" value="P:regulation of gene expression"/>
    <property type="evidence" value="ECO:0007669"/>
    <property type="project" value="TreeGrafter"/>
</dbReference>
<proteinExistence type="inferred from homology"/>
<dbReference type="RefSeq" id="WP_064773729.1">
    <property type="nucleotide sequence ID" value="NZ_JRMP02000011.1"/>
</dbReference>
<protein>
    <recommendedName>
        <fullName evidence="15">Ribonuclease 3</fullName>
        <ecNumber evidence="15">3.1.26.3</ecNumber>
    </recommendedName>
    <alternativeName>
        <fullName evidence="15">Ribonuclease III</fullName>
        <shortName evidence="15">RNase III</shortName>
    </alternativeName>
</protein>
<keyword evidence="13 15" id="KW-0460">Magnesium</keyword>
<dbReference type="InterPro" id="IPR014720">
    <property type="entry name" value="dsRBD_dom"/>
</dbReference>
<keyword evidence="6 15" id="KW-0698">rRNA processing</keyword>
<feature type="binding site" evidence="15">
    <location>
        <position position="113"/>
    </location>
    <ligand>
        <name>Mg(2+)</name>
        <dbReference type="ChEBI" id="CHEBI:18420"/>
    </ligand>
</feature>
<dbReference type="SMART" id="SM00535">
    <property type="entry name" value="RIBOc"/>
    <property type="match status" value="1"/>
</dbReference>
<evidence type="ECO:0000256" key="4">
    <source>
        <dbReference type="ARBA" id="ARBA00011738"/>
    </source>
</evidence>
<evidence type="ECO:0000256" key="11">
    <source>
        <dbReference type="ARBA" id="ARBA00022759"/>
    </source>
</evidence>
<gene>
    <name evidence="15" type="primary">rnc</name>
    <name evidence="18" type="ORF">DCO61_03420</name>
    <name evidence="19" type="ORF">LS64_007455</name>
</gene>
<dbReference type="InterPro" id="IPR036389">
    <property type="entry name" value="RNase_III_sf"/>
</dbReference>
<dbReference type="EMBL" id="QBIU01000001">
    <property type="protein sequence ID" value="MWV69094.1"/>
    <property type="molecule type" value="Genomic_DNA"/>
</dbReference>
<evidence type="ECO:0000256" key="15">
    <source>
        <dbReference type="HAMAP-Rule" id="MF_00104"/>
    </source>
</evidence>